<accession>A0AAD6VMW1</accession>
<organism evidence="2 3">
    <name type="scientific">Mycena pura</name>
    <dbReference type="NCBI Taxonomy" id="153505"/>
    <lineage>
        <taxon>Eukaryota</taxon>
        <taxon>Fungi</taxon>
        <taxon>Dikarya</taxon>
        <taxon>Basidiomycota</taxon>
        <taxon>Agaricomycotina</taxon>
        <taxon>Agaricomycetes</taxon>
        <taxon>Agaricomycetidae</taxon>
        <taxon>Agaricales</taxon>
        <taxon>Marasmiineae</taxon>
        <taxon>Mycenaceae</taxon>
        <taxon>Mycena</taxon>
    </lineage>
</organism>
<dbReference type="AlphaFoldDB" id="A0AAD6VMW1"/>
<dbReference type="EMBL" id="JARJCW010000019">
    <property type="protein sequence ID" value="KAJ7214368.1"/>
    <property type="molecule type" value="Genomic_DNA"/>
</dbReference>
<feature type="compositionally biased region" description="Acidic residues" evidence="1">
    <location>
        <begin position="23"/>
        <end position="42"/>
    </location>
</feature>
<dbReference type="Proteomes" id="UP001219525">
    <property type="component" value="Unassembled WGS sequence"/>
</dbReference>
<feature type="region of interest" description="Disordered" evidence="1">
    <location>
        <begin position="1"/>
        <end position="91"/>
    </location>
</feature>
<feature type="compositionally biased region" description="Basic and acidic residues" evidence="1">
    <location>
        <begin position="61"/>
        <end position="91"/>
    </location>
</feature>
<evidence type="ECO:0000313" key="2">
    <source>
        <dbReference type="EMBL" id="KAJ7214368.1"/>
    </source>
</evidence>
<protein>
    <submittedName>
        <fullName evidence="2">Uncharacterized protein</fullName>
    </submittedName>
</protein>
<gene>
    <name evidence="2" type="ORF">GGX14DRAFT_392398</name>
</gene>
<comment type="caution">
    <text evidence="2">The sequence shown here is derived from an EMBL/GenBank/DDBJ whole genome shotgun (WGS) entry which is preliminary data.</text>
</comment>
<reference evidence="2" key="1">
    <citation type="submission" date="2023-03" db="EMBL/GenBank/DDBJ databases">
        <title>Massive genome expansion in bonnet fungi (Mycena s.s.) driven by repeated elements and novel gene families across ecological guilds.</title>
        <authorList>
            <consortium name="Lawrence Berkeley National Laboratory"/>
            <person name="Harder C.B."/>
            <person name="Miyauchi S."/>
            <person name="Viragh M."/>
            <person name="Kuo A."/>
            <person name="Thoen E."/>
            <person name="Andreopoulos B."/>
            <person name="Lu D."/>
            <person name="Skrede I."/>
            <person name="Drula E."/>
            <person name="Henrissat B."/>
            <person name="Morin E."/>
            <person name="Kohler A."/>
            <person name="Barry K."/>
            <person name="LaButti K."/>
            <person name="Morin E."/>
            <person name="Salamov A."/>
            <person name="Lipzen A."/>
            <person name="Mereny Z."/>
            <person name="Hegedus B."/>
            <person name="Baldrian P."/>
            <person name="Stursova M."/>
            <person name="Weitz H."/>
            <person name="Taylor A."/>
            <person name="Grigoriev I.V."/>
            <person name="Nagy L.G."/>
            <person name="Martin F."/>
            <person name="Kauserud H."/>
        </authorList>
    </citation>
    <scope>NUCLEOTIDE SEQUENCE</scope>
    <source>
        <strain evidence="2">9144</strain>
    </source>
</reference>
<proteinExistence type="predicted"/>
<name>A0AAD6VMW1_9AGAR</name>
<keyword evidence="3" id="KW-1185">Reference proteome</keyword>
<evidence type="ECO:0000256" key="1">
    <source>
        <dbReference type="SAM" id="MobiDB-lite"/>
    </source>
</evidence>
<evidence type="ECO:0000313" key="3">
    <source>
        <dbReference type="Proteomes" id="UP001219525"/>
    </source>
</evidence>
<sequence>MVCHVAGGKVAEGKKGKPKPSAAEEDEDSDSEFEEEDDDFEDGPAGLDPIAPDVGESAEPQDARADTSFKFDAPEFKAFDSHQRRATRESREEECILGLRDATREGIGAAQSERLPDMDTITDRIPGCSRSVVASRHVIAAAAAPKRTAAGGYGHAY</sequence>